<dbReference type="PATRIC" id="fig|1348973.3.peg.2676"/>
<dbReference type="EMBL" id="JJRY01000010">
    <property type="protein sequence ID" value="KEF38011.1"/>
    <property type="molecule type" value="Genomic_DNA"/>
</dbReference>
<name>A0A072NKN3_SCHAZ</name>
<comment type="caution">
    <text evidence="1">The sequence shown here is derived from an EMBL/GenBank/DDBJ whole genome shotgun (WGS) entry which is preliminary data.</text>
</comment>
<evidence type="ECO:0000313" key="1">
    <source>
        <dbReference type="EMBL" id="KEF38011.1"/>
    </source>
</evidence>
<evidence type="ECO:0000313" key="2">
    <source>
        <dbReference type="Proteomes" id="UP000027936"/>
    </source>
</evidence>
<proteinExistence type="predicted"/>
<dbReference type="Pfam" id="PF04025">
    <property type="entry name" value="RemA-like"/>
    <property type="match status" value="1"/>
</dbReference>
<dbReference type="GeneID" id="89470150"/>
<sequence>MFLHLGEDIVLQTKEIVAIIDSNLAEESEILKEFIDVNNKKNNIVHISDGTVKSIVVTENKVYFSPLTAVTLKRRSQYIYELEMVSE</sequence>
<accession>A0A072NKN3</accession>
<reference evidence="1 2" key="1">
    <citation type="submission" date="2014-04" db="EMBL/GenBank/DDBJ databases">
        <title>Draft genome sequence of Bacillus azotoformans MEV2011, a (co-) denitrifying strain unable to grow in the presence of oxygen.</title>
        <authorList>
            <person name="Nielsen M."/>
            <person name="Schreiber L."/>
            <person name="Finster K."/>
            <person name="Schramm A."/>
        </authorList>
    </citation>
    <scope>NUCLEOTIDE SEQUENCE [LARGE SCALE GENOMIC DNA]</scope>
    <source>
        <strain evidence="1 2">MEV2011</strain>
    </source>
</reference>
<dbReference type="AlphaFoldDB" id="A0A072NKN3"/>
<dbReference type="NCBIfam" id="NF046065">
    <property type="entry name" value="MtxRegRemB"/>
    <property type="match status" value="1"/>
</dbReference>
<evidence type="ECO:0008006" key="3">
    <source>
        <dbReference type="Google" id="ProtNLM"/>
    </source>
</evidence>
<dbReference type="RefSeq" id="WP_003329773.1">
    <property type="nucleotide sequence ID" value="NZ_JJRY01000010.1"/>
</dbReference>
<dbReference type="InterPro" id="IPR007169">
    <property type="entry name" value="RemA-like"/>
</dbReference>
<dbReference type="OrthoDB" id="9811390at2"/>
<organism evidence="1 2">
    <name type="scientific">Schinkia azotoformans MEV2011</name>
    <dbReference type="NCBI Taxonomy" id="1348973"/>
    <lineage>
        <taxon>Bacteria</taxon>
        <taxon>Bacillati</taxon>
        <taxon>Bacillota</taxon>
        <taxon>Bacilli</taxon>
        <taxon>Bacillales</taxon>
        <taxon>Bacillaceae</taxon>
        <taxon>Calidifontibacillus/Schinkia group</taxon>
        <taxon>Schinkia</taxon>
    </lineage>
</organism>
<dbReference type="Proteomes" id="UP000027936">
    <property type="component" value="Unassembled WGS sequence"/>
</dbReference>
<gene>
    <name evidence="1" type="ORF">M670_02770</name>
</gene>
<protein>
    <recommendedName>
        <fullName evidence="3">DUF370 domain-containing protein</fullName>
    </recommendedName>
</protein>